<evidence type="ECO:0000313" key="2">
    <source>
        <dbReference type="Proteomes" id="UP001177023"/>
    </source>
</evidence>
<proteinExistence type="predicted"/>
<accession>A0AA36CCP1</accession>
<keyword evidence="2" id="KW-1185">Reference proteome</keyword>
<reference evidence="1" key="1">
    <citation type="submission" date="2023-06" db="EMBL/GenBank/DDBJ databases">
        <authorList>
            <person name="Delattre M."/>
        </authorList>
    </citation>
    <scope>NUCLEOTIDE SEQUENCE</scope>
    <source>
        <strain evidence="1">AF72</strain>
    </source>
</reference>
<gene>
    <name evidence="1" type="ORF">MSPICULIGERA_LOCUS4973</name>
</gene>
<evidence type="ECO:0000313" key="1">
    <source>
        <dbReference type="EMBL" id="CAJ0566367.1"/>
    </source>
</evidence>
<dbReference type="AlphaFoldDB" id="A0AA36CCP1"/>
<sequence>MLGSLRDTLASVQNELASGTEKFGQRFDRFYGQLAEKVNGTAVERLRINVVPSSMTQQRCPIETVNELL</sequence>
<organism evidence="1 2">
    <name type="scientific">Mesorhabditis spiculigera</name>
    <dbReference type="NCBI Taxonomy" id="96644"/>
    <lineage>
        <taxon>Eukaryota</taxon>
        <taxon>Metazoa</taxon>
        <taxon>Ecdysozoa</taxon>
        <taxon>Nematoda</taxon>
        <taxon>Chromadorea</taxon>
        <taxon>Rhabditida</taxon>
        <taxon>Rhabditina</taxon>
        <taxon>Rhabditomorpha</taxon>
        <taxon>Rhabditoidea</taxon>
        <taxon>Rhabditidae</taxon>
        <taxon>Mesorhabditinae</taxon>
        <taxon>Mesorhabditis</taxon>
    </lineage>
</organism>
<dbReference type="EMBL" id="CATQJA010001223">
    <property type="protein sequence ID" value="CAJ0566367.1"/>
    <property type="molecule type" value="Genomic_DNA"/>
</dbReference>
<comment type="caution">
    <text evidence="1">The sequence shown here is derived from an EMBL/GenBank/DDBJ whole genome shotgun (WGS) entry which is preliminary data.</text>
</comment>
<feature type="non-terminal residue" evidence="1">
    <location>
        <position position="69"/>
    </location>
</feature>
<name>A0AA36CCP1_9BILA</name>
<dbReference type="Proteomes" id="UP001177023">
    <property type="component" value="Unassembled WGS sequence"/>
</dbReference>
<protein>
    <submittedName>
        <fullName evidence="1">Uncharacterized protein</fullName>
    </submittedName>
</protein>